<dbReference type="Proteomes" id="UP000265631">
    <property type="component" value="Unassembled WGS sequence"/>
</dbReference>
<sequence length="208" mass="24348">MVLPPLTNLCFYFVHPEFNLDNFNFTAFWDDVLARADERLRLEIFCTPGGTDADCAHHYRKELEARGDLLEQVREVERAENDPEYAAARKPEGKLPGLVSSHSSLFLAYHGLVFVYRDATWDREDDEKTIDVVQFDPDFHPEELGPGEQIKPQPPLRTTQVRATRKSEIEKYEDQGVWVWFHDHMPRHWWYPALHATFGAQDMGWTSW</sequence>
<organism evidence="1 2">
    <name type="scientific">Fusarium flagelliforme</name>
    <dbReference type="NCBI Taxonomy" id="2675880"/>
    <lineage>
        <taxon>Eukaryota</taxon>
        <taxon>Fungi</taxon>
        <taxon>Dikarya</taxon>
        <taxon>Ascomycota</taxon>
        <taxon>Pezizomycotina</taxon>
        <taxon>Sordariomycetes</taxon>
        <taxon>Hypocreomycetidae</taxon>
        <taxon>Hypocreales</taxon>
        <taxon>Nectriaceae</taxon>
        <taxon>Fusarium</taxon>
        <taxon>Fusarium incarnatum-equiseti species complex</taxon>
    </lineage>
</organism>
<dbReference type="EMBL" id="PXXK01000054">
    <property type="protein sequence ID" value="RFN52993.1"/>
    <property type="molecule type" value="Genomic_DNA"/>
</dbReference>
<gene>
    <name evidence="1" type="ORF">FIE12Z_2764</name>
</gene>
<evidence type="ECO:0000313" key="1">
    <source>
        <dbReference type="EMBL" id="RFN52993.1"/>
    </source>
</evidence>
<reference evidence="1 2" key="1">
    <citation type="journal article" date="2018" name="PLoS Pathog.">
        <title>Evolution of structural diversity of trichothecenes, a family of toxins produced by plant pathogenic and entomopathogenic fungi.</title>
        <authorList>
            <person name="Proctor R.H."/>
            <person name="McCormick S.P."/>
            <person name="Kim H.S."/>
            <person name="Cardoza R.E."/>
            <person name="Stanley A.M."/>
            <person name="Lindo L."/>
            <person name="Kelly A."/>
            <person name="Brown D.W."/>
            <person name="Lee T."/>
            <person name="Vaughan M.M."/>
            <person name="Alexander N.J."/>
            <person name="Busman M."/>
            <person name="Gutierrez S."/>
        </authorList>
    </citation>
    <scope>NUCLEOTIDE SEQUENCE [LARGE SCALE GENOMIC DNA]</scope>
    <source>
        <strain evidence="1 2">NRRL 13405</strain>
    </source>
</reference>
<dbReference type="STRING" id="2594813.A0A395MZQ8"/>
<dbReference type="AlphaFoldDB" id="A0A395MZQ8"/>
<keyword evidence="2" id="KW-1185">Reference proteome</keyword>
<comment type="caution">
    <text evidence="1">The sequence shown here is derived from an EMBL/GenBank/DDBJ whole genome shotgun (WGS) entry which is preliminary data.</text>
</comment>
<protein>
    <submittedName>
        <fullName evidence="1">Uncharacterized protein</fullName>
    </submittedName>
</protein>
<proteinExistence type="predicted"/>
<accession>A0A395MZQ8</accession>
<name>A0A395MZQ8_9HYPO</name>
<evidence type="ECO:0000313" key="2">
    <source>
        <dbReference type="Proteomes" id="UP000265631"/>
    </source>
</evidence>